<keyword evidence="6" id="KW-0732">Signal</keyword>
<keyword evidence="15" id="KW-1185">Reference proteome</keyword>
<feature type="domain" description="GS" evidence="13">
    <location>
        <begin position="154"/>
        <end position="184"/>
    </location>
</feature>
<dbReference type="Gene3D" id="3.30.200.20">
    <property type="entry name" value="Phosphorylase Kinase, domain 1"/>
    <property type="match status" value="1"/>
</dbReference>
<dbReference type="Pfam" id="PF07714">
    <property type="entry name" value="PK_Tyr_Ser-Thr"/>
    <property type="match status" value="1"/>
</dbReference>
<dbReference type="InterPro" id="IPR003605">
    <property type="entry name" value="GS_dom"/>
</dbReference>
<gene>
    <name evidence="14" type="ORF">V9T40_008213</name>
</gene>
<keyword evidence="11" id="KW-1133">Transmembrane helix</keyword>
<comment type="subcellular location">
    <subcellularLocation>
        <location evidence="2">Cell membrane</location>
        <topology evidence="2">Single-pass type II membrane protein</topology>
    </subcellularLocation>
</comment>
<keyword evidence="9" id="KW-0482">Metalloprotease</keyword>
<dbReference type="FunFam" id="2.10.60.10:FF:000021">
    <property type="entry name" value="Receptor protein serine/threonine kinase"/>
    <property type="match status" value="1"/>
</dbReference>
<comment type="caution">
    <text evidence="14">The sequence shown here is derived from an EMBL/GenBank/DDBJ whole genome shotgun (WGS) entry which is preliminary data.</text>
</comment>
<evidence type="ECO:0000256" key="3">
    <source>
        <dbReference type="ARBA" id="ARBA00007357"/>
    </source>
</evidence>
<dbReference type="PROSITE" id="PS50011">
    <property type="entry name" value="PROTEIN_KINASE_DOM"/>
    <property type="match status" value="1"/>
</dbReference>
<dbReference type="InterPro" id="IPR000718">
    <property type="entry name" value="Peptidase_M13"/>
</dbReference>
<evidence type="ECO:0000313" key="14">
    <source>
        <dbReference type="EMBL" id="KAK7602624.1"/>
    </source>
</evidence>
<proteinExistence type="inferred from homology"/>
<dbReference type="InterPro" id="IPR042089">
    <property type="entry name" value="Peptidase_M13_dom_2"/>
</dbReference>
<dbReference type="AlphaFoldDB" id="A0AAN9U055"/>
<dbReference type="PRINTS" id="PR00786">
    <property type="entry name" value="NEPRILYSIN"/>
</dbReference>
<dbReference type="Gene3D" id="1.10.510.10">
    <property type="entry name" value="Transferase(Phosphotransferase) domain 1"/>
    <property type="match status" value="1"/>
</dbReference>
<dbReference type="InterPro" id="IPR000719">
    <property type="entry name" value="Prot_kinase_dom"/>
</dbReference>
<comment type="similarity">
    <text evidence="3">Belongs to the peptidase M13 family.</text>
</comment>
<accession>A0AAN9U055</accession>
<keyword evidence="11" id="KW-0812">Transmembrane</keyword>
<dbReference type="Proteomes" id="UP001367676">
    <property type="component" value="Unassembled WGS sequence"/>
</dbReference>
<dbReference type="Pfam" id="PF08515">
    <property type="entry name" value="TGF_beta_GS"/>
    <property type="match status" value="1"/>
</dbReference>
<dbReference type="CDD" id="cd08662">
    <property type="entry name" value="M13"/>
    <property type="match status" value="1"/>
</dbReference>
<name>A0AAN9U055_9HEMI</name>
<feature type="transmembrane region" description="Helical" evidence="11">
    <location>
        <begin position="111"/>
        <end position="133"/>
    </location>
</feature>
<reference evidence="14 15" key="1">
    <citation type="submission" date="2024-03" db="EMBL/GenBank/DDBJ databases">
        <title>Adaptation during the transition from Ophiocordyceps entomopathogen to insect associate is accompanied by gene loss and intensified selection.</title>
        <authorList>
            <person name="Ward C.M."/>
            <person name="Onetto C.A."/>
            <person name="Borneman A.R."/>
        </authorList>
    </citation>
    <scope>NUCLEOTIDE SEQUENCE [LARGE SCALE GENOMIC DNA]</scope>
    <source>
        <strain evidence="14">AWRI1</strain>
        <tissue evidence="14">Single Adult Female</tissue>
    </source>
</reference>
<organism evidence="14 15">
    <name type="scientific">Parthenolecanium corni</name>
    <dbReference type="NCBI Taxonomy" id="536013"/>
    <lineage>
        <taxon>Eukaryota</taxon>
        <taxon>Metazoa</taxon>
        <taxon>Ecdysozoa</taxon>
        <taxon>Arthropoda</taxon>
        <taxon>Hexapoda</taxon>
        <taxon>Insecta</taxon>
        <taxon>Pterygota</taxon>
        <taxon>Neoptera</taxon>
        <taxon>Paraneoptera</taxon>
        <taxon>Hemiptera</taxon>
        <taxon>Sternorrhyncha</taxon>
        <taxon>Coccoidea</taxon>
        <taxon>Coccidae</taxon>
        <taxon>Parthenolecanium</taxon>
    </lineage>
</organism>
<dbReference type="GO" id="GO:0046872">
    <property type="term" value="F:metal ion binding"/>
    <property type="evidence" value="ECO:0007669"/>
    <property type="project" value="UniProtKB-KW"/>
</dbReference>
<evidence type="ECO:0000256" key="11">
    <source>
        <dbReference type="SAM" id="Phobius"/>
    </source>
</evidence>
<evidence type="ECO:0000256" key="5">
    <source>
        <dbReference type="ARBA" id="ARBA00022723"/>
    </source>
</evidence>
<dbReference type="GO" id="GO:0004675">
    <property type="term" value="F:transmembrane receptor protein serine/threonine kinase activity"/>
    <property type="evidence" value="ECO:0007669"/>
    <property type="project" value="InterPro"/>
</dbReference>
<evidence type="ECO:0000256" key="4">
    <source>
        <dbReference type="ARBA" id="ARBA00022670"/>
    </source>
</evidence>
<evidence type="ECO:0000256" key="1">
    <source>
        <dbReference type="ARBA" id="ARBA00001947"/>
    </source>
</evidence>
<dbReference type="Gene3D" id="2.10.60.10">
    <property type="entry name" value="CD59"/>
    <property type="match status" value="1"/>
</dbReference>
<dbReference type="SMART" id="SM00467">
    <property type="entry name" value="GS"/>
    <property type="match status" value="1"/>
</dbReference>
<keyword evidence="7" id="KW-0378">Hydrolase</keyword>
<dbReference type="PANTHER" id="PTHR11733:SF240">
    <property type="entry name" value="GH14155P-RELATED"/>
    <property type="match status" value="1"/>
</dbReference>
<dbReference type="GO" id="GO:0016485">
    <property type="term" value="P:protein processing"/>
    <property type="evidence" value="ECO:0007669"/>
    <property type="project" value="TreeGrafter"/>
</dbReference>
<evidence type="ECO:0000256" key="7">
    <source>
        <dbReference type="ARBA" id="ARBA00022801"/>
    </source>
</evidence>
<keyword evidence="10 11" id="KW-0472">Membrane</keyword>
<dbReference type="InterPro" id="IPR011009">
    <property type="entry name" value="Kinase-like_dom_sf"/>
</dbReference>
<evidence type="ECO:0000313" key="15">
    <source>
        <dbReference type="Proteomes" id="UP001367676"/>
    </source>
</evidence>
<evidence type="ECO:0000256" key="8">
    <source>
        <dbReference type="ARBA" id="ARBA00022833"/>
    </source>
</evidence>
<evidence type="ECO:0000256" key="2">
    <source>
        <dbReference type="ARBA" id="ARBA00004401"/>
    </source>
</evidence>
<dbReference type="Pfam" id="PF01431">
    <property type="entry name" value="Peptidase_M13"/>
    <property type="match status" value="1"/>
</dbReference>
<dbReference type="SUPFAM" id="SSF55486">
    <property type="entry name" value="Metalloproteases ('zincins'), catalytic domain"/>
    <property type="match status" value="1"/>
</dbReference>
<dbReference type="InterPro" id="IPR001245">
    <property type="entry name" value="Ser-Thr/Tyr_kinase_cat_dom"/>
</dbReference>
<dbReference type="InterPro" id="IPR024079">
    <property type="entry name" value="MetalloPept_cat_dom_sf"/>
</dbReference>
<dbReference type="InterPro" id="IPR008753">
    <property type="entry name" value="Peptidase_M13_N"/>
</dbReference>
<comment type="cofactor">
    <cofactor evidence="1">
        <name>Zn(2+)</name>
        <dbReference type="ChEBI" id="CHEBI:29105"/>
    </cofactor>
</comment>
<dbReference type="GO" id="GO:0005524">
    <property type="term" value="F:ATP binding"/>
    <property type="evidence" value="ECO:0007669"/>
    <property type="project" value="InterPro"/>
</dbReference>
<keyword evidence="4" id="KW-0645">Protease</keyword>
<evidence type="ECO:0000256" key="9">
    <source>
        <dbReference type="ARBA" id="ARBA00023049"/>
    </source>
</evidence>
<dbReference type="Gene3D" id="1.10.1380.10">
    <property type="entry name" value="Neutral endopeptidase , domain2"/>
    <property type="match status" value="2"/>
</dbReference>
<evidence type="ECO:0000259" key="13">
    <source>
        <dbReference type="PROSITE" id="PS51256"/>
    </source>
</evidence>
<dbReference type="InterPro" id="IPR045860">
    <property type="entry name" value="Snake_toxin-like_sf"/>
</dbReference>
<keyword evidence="8" id="KW-0862">Zinc</keyword>
<protein>
    <submittedName>
        <fullName evidence="14">Uncharacterized protein</fullName>
    </submittedName>
</protein>
<evidence type="ECO:0000259" key="12">
    <source>
        <dbReference type="PROSITE" id="PS50011"/>
    </source>
</evidence>
<dbReference type="InterPro" id="IPR000472">
    <property type="entry name" value="Activin_recp"/>
</dbReference>
<dbReference type="SUPFAM" id="SSF56112">
    <property type="entry name" value="Protein kinase-like (PK-like)"/>
    <property type="match status" value="1"/>
</dbReference>
<dbReference type="GO" id="GO:0004222">
    <property type="term" value="F:metalloendopeptidase activity"/>
    <property type="evidence" value="ECO:0007669"/>
    <property type="project" value="InterPro"/>
</dbReference>
<dbReference type="Pfam" id="PF05649">
    <property type="entry name" value="Peptidase_M13_N"/>
    <property type="match status" value="2"/>
</dbReference>
<dbReference type="Pfam" id="PF01064">
    <property type="entry name" value="Activin_recp"/>
    <property type="match status" value="1"/>
</dbReference>
<feature type="domain" description="Protein kinase" evidence="12">
    <location>
        <begin position="185"/>
        <end position="500"/>
    </location>
</feature>
<dbReference type="InterPro" id="IPR018497">
    <property type="entry name" value="Peptidase_M13_C"/>
</dbReference>
<sequence>MLCYCNPCAGPADDENDKCLLKPGGQCFSAIHEEYNKEEDTFESIRSFGCISEYDNALLQCKGDLVPAKNLMSVACCNFTDMCNKDLKPELKSRSFIQPTNSLIQTNILCWAMLVTIFLAFIFLALYVLILFFKLPKQKASRKGFIKPCNSKPQKLPNFMYDLTSSTGSGAGNPLLVQTTIGRQFIRSYCLGRGRFTEVNVGSWNASKIAEKIFSTSEEKRWLQEKRIYETALLQHKNVLGYITSDILESGLRAIYTDYHPLGSLHDYLDKTSLNVSDFLKLVESAATAIAYLHTEIFGTTKLPPVAHRDITSKNFLVSNSKECVISNFEIAIMPISVGEDTVVEPDITQGTPRYMAPEIVNGTIKLDSFEAFKMADIYSLGLVLHEICQLVLLCFIFSDVSYASAQVCVTKECNEAASFITSNMDTSINPCDDFYQFTCGHFKPPKTSEGKTRKNADIFIIVEDQIMKQLRDILTHASSENKPLRLAAQYFNICKQDVILPKNRIKLIHQKMSSFDGWPFTKWTKNHSWIETLKMLRNIGFGASYIFRAVVDKHPHNPSKMLLQIVSSLDGPFKFKIVDLKTLEKRYSSVKWTQAIQALAGPVVPISRSDKVAILPEFMVPLNKLLKKKSKKFTGVLATRYIHKYFQEDRRNHVGDMAQRVKFELYKNILNSVWLDWRSKKHALEKLDHIKVIIGYSNEQMESDSFYNNVYKKFQINSKNYFEATLSVFKMELDLVFSSLRNSTLVKVVDPMNVFEVNGQYMPQENYIFIKAGAMQGMFYSENRPNYLNYGFVGFMIGHEFSHAFDAHNYKYSSQGKKQDWSTVMTKNKYNEKKECLIQHYGQYSASGNLERVNGSRTLDENMADYEGIKSAYYAYNSWLNGGTEKNLSKLSYTNQQMFWISAATMWCSEFSAQGMTYLLENGSHTPAKPRINALLANIKEFSRDFRCPGNSKMNPLKKCKLWR</sequence>
<dbReference type="EMBL" id="JBBCAQ010000008">
    <property type="protein sequence ID" value="KAK7602624.1"/>
    <property type="molecule type" value="Genomic_DNA"/>
</dbReference>
<evidence type="ECO:0000256" key="6">
    <source>
        <dbReference type="ARBA" id="ARBA00022729"/>
    </source>
</evidence>
<dbReference type="PROSITE" id="PS51256">
    <property type="entry name" value="GS"/>
    <property type="match status" value="1"/>
</dbReference>
<dbReference type="Gene3D" id="3.40.390.10">
    <property type="entry name" value="Collagenase (Catalytic Domain)"/>
    <property type="match status" value="2"/>
</dbReference>
<dbReference type="GO" id="GO:0005886">
    <property type="term" value="C:plasma membrane"/>
    <property type="evidence" value="ECO:0007669"/>
    <property type="project" value="UniProtKB-SubCell"/>
</dbReference>
<dbReference type="PROSITE" id="PS51885">
    <property type="entry name" value="NEPRILYSIN"/>
    <property type="match status" value="1"/>
</dbReference>
<dbReference type="PANTHER" id="PTHR11733">
    <property type="entry name" value="ZINC METALLOPROTEASE FAMILY M13 NEPRILYSIN-RELATED"/>
    <property type="match status" value="1"/>
</dbReference>
<keyword evidence="5" id="KW-0479">Metal-binding</keyword>
<dbReference type="CDD" id="cd23532">
    <property type="entry name" value="TFP_LU_ECD_BMPR1"/>
    <property type="match status" value="1"/>
</dbReference>
<evidence type="ECO:0000256" key="10">
    <source>
        <dbReference type="ARBA" id="ARBA00023136"/>
    </source>
</evidence>